<proteinExistence type="predicted"/>
<evidence type="ECO:0000313" key="1">
    <source>
        <dbReference type="EMBL" id="KAF3538940.1"/>
    </source>
</evidence>
<sequence>MEMHQYGGMECDRFIGTRTVREYELEFSRLRRFASSGMDEENGGSKMGCEWNVVADAAWRDFRVREEDLGSVRVKCYNCGSMGPKSRSYQSKPLGAHVAAPATALAPVAVARNCYGSDQSDHILKDCPRRGNAALPPPPSKRLAIAPRVFAVENPEGAEPIAVFLDGMRVERRGRCSVVSHTSLDNLVEKVVIQETCIAEDHKFFKAAQPKSYQSKPLGAQVAAPAMTLAPVVVARNCYGSDQPGHILKDCPRRGNAALPPPPSNRLAITPRVFAVGNPQGAEPTADMYLYHTHLCLSILVSWLSCVVSQISG</sequence>
<dbReference type="Proteomes" id="UP000712600">
    <property type="component" value="Unassembled WGS sequence"/>
</dbReference>
<organism evidence="1 2">
    <name type="scientific">Brassica cretica</name>
    <name type="common">Mustard</name>
    <dbReference type="NCBI Taxonomy" id="69181"/>
    <lineage>
        <taxon>Eukaryota</taxon>
        <taxon>Viridiplantae</taxon>
        <taxon>Streptophyta</taxon>
        <taxon>Embryophyta</taxon>
        <taxon>Tracheophyta</taxon>
        <taxon>Spermatophyta</taxon>
        <taxon>Magnoliopsida</taxon>
        <taxon>eudicotyledons</taxon>
        <taxon>Gunneridae</taxon>
        <taxon>Pentapetalae</taxon>
        <taxon>rosids</taxon>
        <taxon>malvids</taxon>
        <taxon>Brassicales</taxon>
        <taxon>Brassicaceae</taxon>
        <taxon>Brassiceae</taxon>
        <taxon>Brassica</taxon>
    </lineage>
</organism>
<comment type="caution">
    <text evidence="1">The sequence shown here is derived from an EMBL/GenBank/DDBJ whole genome shotgun (WGS) entry which is preliminary data.</text>
</comment>
<dbReference type="EMBL" id="QGKX02001290">
    <property type="protein sequence ID" value="KAF3538940.1"/>
    <property type="molecule type" value="Genomic_DNA"/>
</dbReference>
<gene>
    <name evidence="1" type="ORF">F2Q69_00022546</name>
</gene>
<dbReference type="Gene3D" id="4.10.60.10">
    <property type="entry name" value="Zinc finger, CCHC-type"/>
    <property type="match status" value="1"/>
</dbReference>
<accession>A0A8S9QC83</accession>
<name>A0A8S9QC83_BRACR</name>
<protein>
    <recommendedName>
        <fullName evidence="3">CCHC-type domain-containing protein</fullName>
    </recommendedName>
</protein>
<dbReference type="AlphaFoldDB" id="A0A8S9QC83"/>
<evidence type="ECO:0008006" key="3">
    <source>
        <dbReference type="Google" id="ProtNLM"/>
    </source>
</evidence>
<reference evidence="1" key="1">
    <citation type="submission" date="2019-12" db="EMBL/GenBank/DDBJ databases">
        <title>Genome sequencing and annotation of Brassica cretica.</title>
        <authorList>
            <person name="Studholme D.J."/>
            <person name="Sarris P."/>
        </authorList>
    </citation>
    <scope>NUCLEOTIDE SEQUENCE</scope>
    <source>
        <strain evidence="1">PFS-109/04</strain>
        <tissue evidence="1">Leaf</tissue>
    </source>
</reference>
<evidence type="ECO:0000313" key="2">
    <source>
        <dbReference type="Proteomes" id="UP000712600"/>
    </source>
</evidence>